<keyword evidence="3" id="KW-1185">Reference proteome</keyword>
<name>A0ABP3RKG9_9ACTN</name>
<sequence>MDRSELIRQACRQRGWGSTALARAVGIAESGDPDRVHRANANRWMTGKRTPDYWWPHIAHVLGLDPDGPEADRGAPQTAGAPLAALARLTSAALPEQVLANDVEEVQQAALNLSQWHNLNGGGGLVRQTGTQQLAWASRLLGVACPGALQSELYCAVAHLGMVTGAVCFDAFAHDDARQAFTFAAACAEAGGNWHLRSKIYSWRARHAIWTGDYDQAVIHAEVGSVRAERLTPSERAMLAIAGARAYAALGDEQATLRAVGKADEEFSHTSPDKEPPWMSYYDHAQHQGDTGHALFDLARSTRKPQHVKAAGERRPPRRPSTPTPTCAPACSPARNSPRWPC</sequence>
<dbReference type="InterPro" id="IPR001387">
    <property type="entry name" value="Cro/C1-type_HTH"/>
</dbReference>
<evidence type="ECO:0008006" key="4">
    <source>
        <dbReference type="Google" id="ProtNLM"/>
    </source>
</evidence>
<comment type="caution">
    <text evidence="2">The sequence shown here is derived from an EMBL/GenBank/DDBJ whole genome shotgun (WGS) entry which is preliminary data.</text>
</comment>
<proteinExistence type="predicted"/>
<evidence type="ECO:0000313" key="2">
    <source>
        <dbReference type="EMBL" id="GAA0612151.1"/>
    </source>
</evidence>
<protein>
    <recommendedName>
        <fullName evidence="4">XRE family transcriptional regulator</fullName>
    </recommendedName>
</protein>
<dbReference type="CDD" id="cd00093">
    <property type="entry name" value="HTH_XRE"/>
    <property type="match status" value="1"/>
</dbReference>
<feature type="region of interest" description="Disordered" evidence="1">
    <location>
        <begin position="303"/>
        <end position="342"/>
    </location>
</feature>
<organism evidence="2 3">
    <name type="scientific">Streptomyces crystallinus</name>
    <dbReference type="NCBI Taxonomy" id="68191"/>
    <lineage>
        <taxon>Bacteria</taxon>
        <taxon>Bacillati</taxon>
        <taxon>Actinomycetota</taxon>
        <taxon>Actinomycetes</taxon>
        <taxon>Kitasatosporales</taxon>
        <taxon>Streptomycetaceae</taxon>
        <taxon>Streptomyces</taxon>
    </lineage>
</organism>
<reference evidence="3" key="1">
    <citation type="journal article" date="2019" name="Int. J. Syst. Evol. Microbiol.">
        <title>The Global Catalogue of Microorganisms (GCM) 10K type strain sequencing project: providing services to taxonomists for standard genome sequencing and annotation.</title>
        <authorList>
            <consortium name="The Broad Institute Genomics Platform"/>
            <consortium name="The Broad Institute Genome Sequencing Center for Infectious Disease"/>
            <person name="Wu L."/>
            <person name="Ma J."/>
        </authorList>
    </citation>
    <scope>NUCLEOTIDE SEQUENCE [LARGE SCALE GENOMIC DNA]</scope>
    <source>
        <strain evidence="3">JCM 5067</strain>
    </source>
</reference>
<dbReference type="EMBL" id="BAAACA010000034">
    <property type="protein sequence ID" value="GAA0612151.1"/>
    <property type="molecule type" value="Genomic_DNA"/>
</dbReference>
<dbReference type="Proteomes" id="UP001500668">
    <property type="component" value="Unassembled WGS sequence"/>
</dbReference>
<gene>
    <name evidence="2" type="ORF">GCM10010394_47460</name>
</gene>
<accession>A0ABP3RKG9</accession>
<dbReference type="RefSeq" id="WP_344076352.1">
    <property type="nucleotide sequence ID" value="NZ_BAAACA010000034.1"/>
</dbReference>
<evidence type="ECO:0000256" key="1">
    <source>
        <dbReference type="SAM" id="MobiDB-lite"/>
    </source>
</evidence>
<feature type="compositionally biased region" description="Low complexity" evidence="1">
    <location>
        <begin position="324"/>
        <end position="335"/>
    </location>
</feature>
<evidence type="ECO:0000313" key="3">
    <source>
        <dbReference type="Proteomes" id="UP001500668"/>
    </source>
</evidence>